<protein>
    <submittedName>
        <fullName evidence="5">End processing RNAse Ngl2p</fullName>
    </submittedName>
</protein>
<dbReference type="InterPro" id="IPR005135">
    <property type="entry name" value="Endo/exonuclease/phosphatase"/>
</dbReference>
<dbReference type="GO" id="GO:0006364">
    <property type="term" value="P:rRNA processing"/>
    <property type="evidence" value="ECO:0007669"/>
    <property type="project" value="EnsemblFungi"/>
</dbReference>
<dbReference type="SUPFAM" id="SSF56219">
    <property type="entry name" value="DNase I-like"/>
    <property type="match status" value="1"/>
</dbReference>
<keyword evidence="6" id="KW-1185">Reference proteome</keyword>
<dbReference type="OrthoDB" id="428734at2759"/>
<proteinExistence type="inferred from homology"/>
<dbReference type="InParanoid" id="G3AUE8"/>
<dbReference type="EMBL" id="GL996505">
    <property type="protein sequence ID" value="EGW30524.1"/>
    <property type="molecule type" value="Genomic_DNA"/>
</dbReference>
<dbReference type="Proteomes" id="UP000000709">
    <property type="component" value="Unassembled WGS sequence"/>
</dbReference>
<gene>
    <name evidence="5" type="ORF">SPAPADRAFT_57280</name>
</gene>
<dbReference type="AlphaFoldDB" id="G3AUE8"/>
<evidence type="ECO:0000256" key="2">
    <source>
        <dbReference type="ARBA" id="ARBA00022801"/>
    </source>
</evidence>
<evidence type="ECO:0000259" key="4">
    <source>
        <dbReference type="Pfam" id="PF03372"/>
    </source>
</evidence>
<keyword evidence="2" id="KW-0378">Hydrolase</keyword>
<feature type="region of interest" description="Disordered" evidence="3">
    <location>
        <begin position="311"/>
        <end position="338"/>
    </location>
</feature>
<dbReference type="Gene3D" id="3.60.10.10">
    <property type="entry name" value="Endonuclease/exonuclease/phosphatase"/>
    <property type="match status" value="1"/>
</dbReference>
<feature type="compositionally biased region" description="Acidic residues" evidence="3">
    <location>
        <begin position="314"/>
        <end position="332"/>
    </location>
</feature>
<dbReference type="FunCoup" id="G3AUE8">
    <property type="interactions" value="480"/>
</dbReference>
<reference evidence="5 6" key="1">
    <citation type="journal article" date="2011" name="Proc. Natl. Acad. Sci. U.S.A.">
        <title>Comparative genomics of xylose-fermenting fungi for enhanced biofuel production.</title>
        <authorList>
            <person name="Wohlbach D.J."/>
            <person name="Kuo A."/>
            <person name="Sato T.K."/>
            <person name="Potts K.M."/>
            <person name="Salamov A.A."/>
            <person name="LaButti K.M."/>
            <person name="Sun H."/>
            <person name="Clum A."/>
            <person name="Pangilinan J.L."/>
            <person name="Lindquist E.A."/>
            <person name="Lucas S."/>
            <person name="Lapidus A."/>
            <person name="Jin M."/>
            <person name="Gunawan C."/>
            <person name="Balan V."/>
            <person name="Dale B.E."/>
            <person name="Jeffries T.W."/>
            <person name="Zinkel R."/>
            <person name="Barry K.W."/>
            <person name="Grigoriev I.V."/>
            <person name="Gasch A.P."/>
        </authorList>
    </citation>
    <scope>NUCLEOTIDE SEQUENCE [LARGE SCALE GENOMIC DNA]</scope>
    <source>
        <strain evidence="6">NRRL Y-27907 / 11-Y1</strain>
    </source>
</reference>
<dbReference type="OMA" id="PEISNWA"/>
<dbReference type="PANTHER" id="PTHR12121:SF45">
    <property type="entry name" value="NOCTURNIN"/>
    <property type="match status" value="1"/>
</dbReference>
<evidence type="ECO:0000313" key="5">
    <source>
        <dbReference type="EMBL" id="EGW30524.1"/>
    </source>
</evidence>
<evidence type="ECO:0000313" key="6">
    <source>
        <dbReference type="Proteomes" id="UP000000709"/>
    </source>
</evidence>
<dbReference type="PANTHER" id="PTHR12121">
    <property type="entry name" value="CARBON CATABOLITE REPRESSOR PROTEIN 4"/>
    <property type="match status" value="1"/>
</dbReference>
<comment type="similarity">
    <text evidence="1">Belongs to the CCR4/nocturin family.</text>
</comment>
<accession>G3AUE8</accession>
<organism evidence="6">
    <name type="scientific">Spathaspora passalidarum (strain NRRL Y-27907 / 11-Y1)</name>
    <dbReference type="NCBI Taxonomy" id="619300"/>
    <lineage>
        <taxon>Eukaryota</taxon>
        <taxon>Fungi</taxon>
        <taxon>Dikarya</taxon>
        <taxon>Ascomycota</taxon>
        <taxon>Saccharomycotina</taxon>
        <taxon>Pichiomycetes</taxon>
        <taxon>Debaryomycetaceae</taxon>
        <taxon>Spathaspora</taxon>
    </lineage>
</organism>
<evidence type="ECO:0000256" key="3">
    <source>
        <dbReference type="SAM" id="MobiDB-lite"/>
    </source>
</evidence>
<name>G3AUE8_SPAPN</name>
<evidence type="ECO:0000256" key="1">
    <source>
        <dbReference type="ARBA" id="ARBA00010774"/>
    </source>
</evidence>
<dbReference type="KEGG" id="spaa:SPAPADRAFT_57280"/>
<dbReference type="GeneID" id="18872109"/>
<dbReference type="InterPro" id="IPR050410">
    <property type="entry name" value="CCR4/nocturin_mRNA_transcr"/>
</dbReference>
<dbReference type="HOGENOM" id="CLU_034867_0_0_1"/>
<dbReference type="RefSeq" id="XP_007377495.1">
    <property type="nucleotide sequence ID" value="XM_007377433.1"/>
</dbReference>
<dbReference type="GO" id="GO:0004521">
    <property type="term" value="F:RNA endonuclease activity"/>
    <property type="evidence" value="ECO:0007669"/>
    <property type="project" value="EnsemblFungi"/>
</dbReference>
<feature type="domain" description="Endonuclease/exonuclease/phosphatase" evidence="4">
    <location>
        <begin position="67"/>
        <end position="459"/>
    </location>
</feature>
<dbReference type="Pfam" id="PF03372">
    <property type="entry name" value="Exo_endo_phos"/>
    <property type="match status" value="1"/>
</dbReference>
<dbReference type="InterPro" id="IPR036691">
    <property type="entry name" value="Endo/exonu/phosph_ase_sf"/>
</dbReference>
<dbReference type="GO" id="GO:0000175">
    <property type="term" value="F:3'-5'-RNA exonuclease activity"/>
    <property type="evidence" value="ECO:0007669"/>
    <property type="project" value="TreeGrafter"/>
</dbReference>
<dbReference type="eggNOG" id="KOG2338">
    <property type="taxonomic scope" value="Eukaryota"/>
</dbReference>
<sequence length="469" mass="54649">MDPAKLTPEYILEQRRLRNLRKEQERKEKEALGLIPQDEQDKRPLYIKRPLLKVSDGDEGAPKIKIMSYNILAQTLIRRDLFPTNGKILKWSIRSTILLDEIKHYDADIICLQELDKLQLKTFWMKEFDKLGYTVKYHRYNTKNHGVAIIFKSKLFTCKHQSFIKYDHDLVHDEGEVVLPSARIATQNVGFMTYLEFQPFLLKQYPHLSNKNGLIVGNTHLFWHPFGTFERCRQTYMMLHKYKEFTRILSVILGNSKGFYSFFTGDMNSEPFDAPYLSITAKPIEYSGQAKNVLGCSLTYTYSQVRSLEKNEVDENDGLDDEQRENPTDPEPEVFMPTPDQDQLLLQMQNAHNTLKVRAISLYSVGYKLAHPENSGINNDRNEPMFTNWVNTWSGMLDYIFILTDWDNTEDFSHSVDTPEEIADKYNIKLLRLLKLPVPGDMGPKPNGQPRIYQYPSDHLCIMAEVQLL</sequence>